<gene>
    <name evidence="2" type="ORF">XNOV1_A035880</name>
</gene>
<keyword evidence="3" id="KW-1185">Reference proteome</keyword>
<dbReference type="AlphaFoldDB" id="A0AAV1EYX8"/>
<evidence type="ECO:0000313" key="3">
    <source>
        <dbReference type="Proteomes" id="UP001178508"/>
    </source>
</evidence>
<dbReference type="EMBL" id="OY660866">
    <property type="protein sequence ID" value="CAJ1054112.1"/>
    <property type="molecule type" value="Genomic_DNA"/>
</dbReference>
<feature type="compositionally biased region" description="Basic and acidic residues" evidence="1">
    <location>
        <begin position="1"/>
        <end position="13"/>
    </location>
</feature>
<dbReference type="Proteomes" id="UP001178508">
    <property type="component" value="Chromosome 3"/>
</dbReference>
<feature type="region of interest" description="Disordered" evidence="1">
    <location>
        <begin position="1"/>
        <end position="26"/>
    </location>
</feature>
<accession>A0AAV1EYX8</accession>
<evidence type="ECO:0000256" key="1">
    <source>
        <dbReference type="SAM" id="MobiDB-lite"/>
    </source>
</evidence>
<sequence length="53" mass="5883">MIDGETRSVKESECQTGGAGQIDGEGFMKRQERTLLQEVMQSASLRRLIAPQD</sequence>
<organism evidence="2 3">
    <name type="scientific">Xyrichtys novacula</name>
    <name type="common">Pearly razorfish</name>
    <name type="synonym">Hemipteronotus novacula</name>
    <dbReference type="NCBI Taxonomy" id="13765"/>
    <lineage>
        <taxon>Eukaryota</taxon>
        <taxon>Metazoa</taxon>
        <taxon>Chordata</taxon>
        <taxon>Craniata</taxon>
        <taxon>Vertebrata</taxon>
        <taxon>Euteleostomi</taxon>
        <taxon>Actinopterygii</taxon>
        <taxon>Neopterygii</taxon>
        <taxon>Teleostei</taxon>
        <taxon>Neoteleostei</taxon>
        <taxon>Acanthomorphata</taxon>
        <taxon>Eupercaria</taxon>
        <taxon>Labriformes</taxon>
        <taxon>Labridae</taxon>
        <taxon>Xyrichtys</taxon>
    </lineage>
</organism>
<evidence type="ECO:0000313" key="2">
    <source>
        <dbReference type="EMBL" id="CAJ1054112.1"/>
    </source>
</evidence>
<protein>
    <submittedName>
        <fullName evidence="2">Uncharacterized protein</fullName>
    </submittedName>
</protein>
<name>A0AAV1EYX8_XYRNO</name>
<reference evidence="2" key="1">
    <citation type="submission" date="2023-08" db="EMBL/GenBank/DDBJ databases">
        <authorList>
            <person name="Alioto T."/>
            <person name="Alioto T."/>
            <person name="Gomez Garrido J."/>
        </authorList>
    </citation>
    <scope>NUCLEOTIDE SEQUENCE</scope>
</reference>
<proteinExistence type="predicted"/>